<evidence type="ECO:0000256" key="3">
    <source>
        <dbReference type="ARBA" id="ARBA00007532"/>
    </source>
</evidence>
<dbReference type="InterPro" id="IPR036188">
    <property type="entry name" value="FAD/NAD-bd_sf"/>
</dbReference>
<dbReference type="Pfam" id="PF00610">
    <property type="entry name" value="DEP"/>
    <property type="match status" value="1"/>
</dbReference>
<evidence type="ECO:0000256" key="11">
    <source>
        <dbReference type="SAM" id="MobiDB-lite"/>
    </source>
</evidence>
<keyword evidence="5 10" id="KW-0274">FAD</keyword>
<dbReference type="PANTHER" id="PTHR43014">
    <property type="entry name" value="MERCURIC REDUCTASE"/>
    <property type="match status" value="1"/>
</dbReference>
<dbReference type="InterPro" id="IPR036388">
    <property type="entry name" value="WH-like_DNA-bd_sf"/>
</dbReference>
<evidence type="ECO:0000256" key="1">
    <source>
        <dbReference type="ARBA" id="ARBA00001974"/>
    </source>
</evidence>
<keyword evidence="6" id="KW-0521">NADP</keyword>
<sequence>MSDPAPSEASNEGGALHSIRSRSETDKAADVAFDKLVTAFRSKVKVKDRSYRLKTYKSCFTGEEAVKALLTLDDCQTVDDALTVGNGLMAHGVFEHVLREHALKNGPLFYRFLNDERGAPARGADGARVSWSDFVTDGTSDVVAGLTGSFPGPDLSSVPATSVHVATAVSPLDEHNVALLNNVHPASWVDPTPASNFTYNLLVLGAGAGGLVTAAGAAGVGAKVALVEAHMLGGDCLNVGCVPSKALIRAARAAADIKDAARLKDMGITIKGEVEIDFGATMTRLRRLRAKISENDSASRFSAQLGCDVYLGYGKFTSPNTLVVNGQTLRFAKAVVATGGYPQLLPISGMKELAAGWGSGDASAPVIATNESIWNLTALPQRLLVIGTGVIGMELAQAMQRLGSSVTMFGRSGKVLPKEDQDLAAIVKEQMIADGVQFRLSVTKYVSVSLTGAKDASGFQEMELVITEMGPDGQEVTSRLPADAILVAAGRQPNVTGFDLGLAGVEVDPRKGLKLNDQLQTSNPNIFGVGDVTGKDQFTHSADAQARMVIRNALFFGKAKFSNLLIPWATFTHPEIAHVGLYAADIKAVGKEYVTYEKSFEHNDRAILEGETEGVVRIIVEKGSDRILGATIVGPDAGDLISEITVAMQAGMGLGSLAGVIHPYPTLAESIARAGDLYNKTKLTNSVRLVFRQLLKVHR</sequence>
<evidence type="ECO:0000256" key="5">
    <source>
        <dbReference type="ARBA" id="ARBA00022827"/>
    </source>
</evidence>
<dbReference type="Gene3D" id="1.10.10.10">
    <property type="entry name" value="Winged helix-like DNA-binding domain superfamily/Winged helix DNA-binding domain"/>
    <property type="match status" value="1"/>
</dbReference>
<dbReference type="InterPro" id="IPR004099">
    <property type="entry name" value="Pyr_nucl-diS_OxRdtase_dimer"/>
</dbReference>
<dbReference type="GO" id="GO:0016668">
    <property type="term" value="F:oxidoreductase activity, acting on a sulfur group of donors, NAD(P) as acceptor"/>
    <property type="evidence" value="ECO:0007669"/>
    <property type="project" value="InterPro"/>
</dbReference>
<dbReference type="Gene3D" id="3.50.50.60">
    <property type="entry name" value="FAD/NAD(P)-binding domain"/>
    <property type="match status" value="2"/>
</dbReference>
<evidence type="ECO:0000256" key="7">
    <source>
        <dbReference type="ARBA" id="ARBA00023002"/>
    </source>
</evidence>
<comment type="cofactor">
    <cofactor evidence="1">
        <name>FAD</name>
        <dbReference type="ChEBI" id="CHEBI:57692"/>
    </cofactor>
</comment>
<dbReference type="Gene3D" id="3.30.390.30">
    <property type="match status" value="1"/>
</dbReference>
<reference evidence="13 14" key="1">
    <citation type="submission" date="2017-03" db="EMBL/GenBank/DDBJ databases">
        <title>WGS assembly of Porphyra umbilicalis.</title>
        <authorList>
            <person name="Brawley S.H."/>
            <person name="Blouin N.A."/>
            <person name="Ficko-Blean E."/>
            <person name="Wheeler G.L."/>
            <person name="Lohr M."/>
            <person name="Goodson H.V."/>
            <person name="Jenkins J.W."/>
            <person name="Blaby-Haas C.E."/>
            <person name="Helliwell K.E."/>
            <person name="Chan C."/>
            <person name="Marriage T."/>
            <person name="Bhattacharya D."/>
            <person name="Klein A.S."/>
            <person name="Badis Y."/>
            <person name="Brodie J."/>
            <person name="Cao Y."/>
            <person name="Collen J."/>
            <person name="Dittami S.M."/>
            <person name="Gachon C.M."/>
            <person name="Green B.R."/>
            <person name="Karpowicz S."/>
            <person name="Kim J.W."/>
            <person name="Kudahl U."/>
            <person name="Lin S."/>
            <person name="Michel G."/>
            <person name="Mittag M."/>
            <person name="Olson B.J."/>
            <person name="Pangilinan J."/>
            <person name="Peng Y."/>
            <person name="Qiu H."/>
            <person name="Shu S."/>
            <person name="Singer J.T."/>
            <person name="Smith A.G."/>
            <person name="Sprecher B.N."/>
            <person name="Wagner V."/>
            <person name="Wang W."/>
            <person name="Wang Z.-Y."/>
            <person name="Yan J."/>
            <person name="Yarish C."/>
            <person name="Zoeuner-Riek S."/>
            <person name="Zhuang Y."/>
            <person name="Zou Y."/>
            <person name="Lindquist E.A."/>
            <person name="Grimwood J."/>
            <person name="Barry K."/>
            <person name="Rokhsar D.S."/>
            <person name="Schmutz J."/>
            <person name="Stiller J.W."/>
            <person name="Grossman A.R."/>
            <person name="Prochnik S.E."/>
        </authorList>
    </citation>
    <scope>NUCLEOTIDE SEQUENCE [LARGE SCALE GENOMIC DNA]</scope>
    <source>
        <strain evidence="13">4086291</strain>
    </source>
</reference>
<feature type="domain" description="DEP" evidence="12">
    <location>
        <begin position="40"/>
        <end position="114"/>
    </location>
</feature>
<evidence type="ECO:0000256" key="6">
    <source>
        <dbReference type="ARBA" id="ARBA00022857"/>
    </source>
</evidence>
<dbReference type="GO" id="GO:0009536">
    <property type="term" value="C:plastid"/>
    <property type="evidence" value="ECO:0007669"/>
    <property type="project" value="UniProtKB-SubCell"/>
</dbReference>
<dbReference type="OrthoDB" id="361797at2759"/>
<dbReference type="CDD" id="cd04371">
    <property type="entry name" value="DEP"/>
    <property type="match status" value="1"/>
</dbReference>
<evidence type="ECO:0000256" key="2">
    <source>
        <dbReference type="ARBA" id="ARBA00004474"/>
    </source>
</evidence>
<evidence type="ECO:0000256" key="9">
    <source>
        <dbReference type="ARBA" id="ARBA00023284"/>
    </source>
</evidence>
<dbReference type="InterPro" id="IPR016156">
    <property type="entry name" value="FAD/NAD-linked_Rdtase_dimer_sf"/>
</dbReference>
<feature type="region of interest" description="Disordered" evidence="11">
    <location>
        <begin position="1"/>
        <end position="22"/>
    </location>
</feature>
<dbReference type="SUPFAM" id="SSF51905">
    <property type="entry name" value="FAD/NAD(P)-binding domain"/>
    <property type="match status" value="1"/>
</dbReference>
<dbReference type="Proteomes" id="UP000218209">
    <property type="component" value="Unassembled WGS sequence"/>
</dbReference>
<dbReference type="PANTHER" id="PTHR43014:SF2">
    <property type="entry name" value="MERCURIC REDUCTASE"/>
    <property type="match status" value="1"/>
</dbReference>
<evidence type="ECO:0000256" key="4">
    <source>
        <dbReference type="ARBA" id="ARBA00022630"/>
    </source>
</evidence>
<evidence type="ECO:0000256" key="10">
    <source>
        <dbReference type="RuleBase" id="RU003691"/>
    </source>
</evidence>
<dbReference type="InterPro" id="IPR012999">
    <property type="entry name" value="Pyr_OxRdtase_I_AS"/>
</dbReference>
<dbReference type="PRINTS" id="PR00368">
    <property type="entry name" value="FADPNR"/>
</dbReference>
<evidence type="ECO:0000313" key="14">
    <source>
        <dbReference type="Proteomes" id="UP000218209"/>
    </source>
</evidence>
<dbReference type="GO" id="GO:0050660">
    <property type="term" value="F:flavin adenine dinucleotide binding"/>
    <property type="evidence" value="ECO:0007669"/>
    <property type="project" value="TreeGrafter"/>
</dbReference>
<name>A0A1X6NM90_PORUM</name>
<dbReference type="GO" id="GO:0035556">
    <property type="term" value="P:intracellular signal transduction"/>
    <property type="evidence" value="ECO:0007669"/>
    <property type="project" value="InterPro"/>
</dbReference>
<dbReference type="InterPro" id="IPR000591">
    <property type="entry name" value="DEP_dom"/>
</dbReference>
<dbReference type="AlphaFoldDB" id="A0A1X6NM90"/>
<keyword evidence="8" id="KW-1015">Disulfide bond</keyword>
<keyword evidence="4 10" id="KW-0285">Flavoprotein</keyword>
<evidence type="ECO:0000259" key="12">
    <source>
        <dbReference type="PROSITE" id="PS50186"/>
    </source>
</evidence>
<dbReference type="GO" id="GO:0003955">
    <property type="term" value="F:NAD(P)H dehydrogenase (quinone) activity"/>
    <property type="evidence" value="ECO:0007669"/>
    <property type="project" value="TreeGrafter"/>
</dbReference>
<protein>
    <recommendedName>
        <fullName evidence="12">DEP domain-containing protein</fullName>
    </recommendedName>
</protein>
<evidence type="ECO:0000256" key="8">
    <source>
        <dbReference type="ARBA" id="ARBA00023157"/>
    </source>
</evidence>
<comment type="similarity">
    <text evidence="3 10">Belongs to the class-I pyridine nucleotide-disulfide oxidoreductase family.</text>
</comment>
<dbReference type="SUPFAM" id="SSF46785">
    <property type="entry name" value="Winged helix' DNA-binding domain"/>
    <property type="match status" value="1"/>
</dbReference>
<dbReference type="SMART" id="SM00049">
    <property type="entry name" value="DEP"/>
    <property type="match status" value="1"/>
</dbReference>
<organism evidence="13 14">
    <name type="scientific">Porphyra umbilicalis</name>
    <name type="common">Purple laver</name>
    <name type="synonym">Red alga</name>
    <dbReference type="NCBI Taxonomy" id="2786"/>
    <lineage>
        <taxon>Eukaryota</taxon>
        <taxon>Rhodophyta</taxon>
        <taxon>Bangiophyceae</taxon>
        <taxon>Bangiales</taxon>
        <taxon>Bangiaceae</taxon>
        <taxon>Porphyra</taxon>
    </lineage>
</organism>
<dbReference type="PROSITE" id="PS00076">
    <property type="entry name" value="PYRIDINE_REDOX_1"/>
    <property type="match status" value="1"/>
</dbReference>
<dbReference type="InterPro" id="IPR023753">
    <property type="entry name" value="FAD/NAD-binding_dom"/>
</dbReference>
<accession>A0A1X6NM90</accession>
<gene>
    <name evidence="13" type="ORF">BU14_1259s0004</name>
</gene>
<dbReference type="Pfam" id="PF02852">
    <property type="entry name" value="Pyr_redox_dim"/>
    <property type="match status" value="1"/>
</dbReference>
<dbReference type="PRINTS" id="PR00411">
    <property type="entry name" value="PNDRDTASEI"/>
</dbReference>
<proteinExistence type="inferred from homology"/>
<keyword evidence="9 10" id="KW-0676">Redox-active center</keyword>
<keyword evidence="7 10" id="KW-0560">Oxidoreductase</keyword>
<dbReference type="Pfam" id="PF07992">
    <property type="entry name" value="Pyr_redox_2"/>
    <property type="match status" value="1"/>
</dbReference>
<dbReference type="FunFam" id="3.30.390.30:FF:000001">
    <property type="entry name" value="Dihydrolipoyl dehydrogenase"/>
    <property type="match status" value="1"/>
</dbReference>
<dbReference type="PROSITE" id="PS50186">
    <property type="entry name" value="DEP"/>
    <property type="match status" value="1"/>
</dbReference>
<dbReference type="SUPFAM" id="SSF55424">
    <property type="entry name" value="FAD/NAD-linked reductases, dimerisation (C-terminal) domain"/>
    <property type="match status" value="1"/>
</dbReference>
<evidence type="ECO:0000313" key="13">
    <source>
        <dbReference type="EMBL" id="OSX69705.1"/>
    </source>
</evidence>
<keyword evidence="14" id="KW-1185">Reference proteome</keyword>
<dbReference type="InterPro" id="IPR036390">
    <property type="entry name" value="WH_DNA-bd_sf"/>
</dbReference>
<dbReference type="EMBL" id="KV919435">
    <property type="protein sequence ID" value="OSX69705.1"/>
    <property type="molecule type" value="Genomic_DNA"/>
</dbReference>
<comment type="subcellular location">
    <subcellularLocation>
        <location evidence="2">Plastid</location>
    </subcellularLocation>
</comment>